<organism evidence="5">
    <name type="scientific">marine sediment metagenome</name>
    <dbReference type="NCBI Taxonomy" id="412755"/>
    <lineage>
        <taxon>unclassified sequences</taxon>
        <taxon>metagenomes</taxon>
        <taxon>ecological metagenomes</taxon>
    </lineage>
</organism>
<dbReference type="GO" id="GO:0016887">
    <property type="term" value="F:ATP hydrolysis activity"/>
    <property type="evidence" value="ECO:0007669"/>
    <property type="project" value="InterPro"/>
</dbReference>
<protein>
    <recommendedName>
        <fullName evidence="4">Clp R domain-containing protein</fullName>
    </recommendedName>
</protein>
<dbReference type="GO" id="GO:0034605">
    <property type="term" value="P:cellular response to heat"/>
    <property type="evidence" value="ECO:0007669"/>
    <property type="project" value="TreeGrafter"/>
</dbReference>
<dbReference type="Pfam" id="PF02861">
    <property type="entry name" value="Clp_N"/>
    <property type="match status" value="1"/>
</dbReference>
<dbReference type="InterPro" id="IPR050130">
    <property type="entry name" value="ClpA_ClpB"/>
</dbReference>
<sequence>MDLSKFTERSRGFIQAAQTIATRESHQRLAPEHVLKALLDDDQGLARNLIAASGGDGARVMQALDLSLGKIPKVTGDAAQVYLDGTTAKVLAEAEAMAKKAGDSFVTVERILTALCLVKSGAKTALEAGKVTAQGLNSAINDVRKGRKADSATAEEGYDALKKYSLDLTERAEEGKIDPIIGRDEEIRRTMQVLSRRTKNNPVLIGEPGVGKTAIAEGLALRIVHGDVPESLRNKRLLALDMGALIAGAKYRGEFEERLKAVLTEVTEAAGEVILFI</sequence>
<reference evidence="5" key="1">
    <citation type="journal article" date="2015" name="Nature">
        <title>Complex archaea that bridge the gap between prokaryotes and eukaryotes.</title>
        <authorList>
            <person name="Spang A."/>
            <person name="Saw J.H."/>
            <person name="Jorgensen S.L."/>
            <person name="Zaremba-Niedzwiedzka K."/>
            <person name="Martijn J."/>
            <person name="Lind A.E."/>
            <person name="van Eijk R."/>
            <person name="Schleper C."/>
            <person name="Guy L."/>
            <person name="Ettema T.J."/>
        </authorList>
    </citation>
    <scope>NUCLEOTIDE SEQUENCE</scope>
</reference>
<dbReference type="Gene3D" id="3.40.50.300">
    <property type="entry name" value="P-loop containing nucleotide triphosphate hydrolases"/>
    <property type="match status" value="1"/>
</dbReference>
<dbReference type="InterPro" id="IPR036628">
    <property type="entry name" value="Clp_N_dom_sf"/>
</dbReference>
<evidence type="ECO:0000259" key="4">
    <source>
        <dbReference type="PROSITE" id="PS51903"/>
    </source>
</evidence>
<dbReference type="CDD" id="cd00009">
    <property type="entry name" value="AAA"/>
    <property type="match status" value="1"/>
</dbReference>
<evidence type="ECO:0000256" key="2">
    <source>
        <dbReference type="ARBA" id="ARBA00022741"/>
    </source>
</evidence>
<dbReference type="PROSITE" id="PS51903">
    <property type="entry name" value="CLP_R"/>
    <property type="match status" value="1"/>
</dbReference>
<keyword evidence="2" id="KW-0547">Nucleotide-binding</keyword>
<evidence type="ECO:0000313" key="5">
    <source>
        <dbReference type="EMBL" id="KKL11413.1"/>
    </source>
</evidence>
<dbReference type="InterPro" id="IPR003959">
    <property type="entry name" value="ATPase_AAA_core"/>
</dbReference>
<gene>
    <name evidence="5" type="ORF">LCGC14_2546080</name>
</gene>
<accession>A0A0F9DHD9</accession>
<dbReference type="GO" id="GO:0005737">
    <property type="term" value="C:cytoplasm"/>
    <property type="evidence" value="ECO:0007669"/>
    <property type="project" value="TreeGrafter"/>
</dbReference>
<dbReference type="PANTHER" id="PTHR11638:SF18">
    <property type="entry name" value="HEAT SHOCK PROTEIN 104"/>
    <property type="match status" value="1"/>
</dbReference>
<dbReference type="SUPFAM" id="SSF81923">
    <property type="entry name" value="Double Clp-N motif"/>
    <property type="match status" value="1"/>
</dbReference>
<keyword evidence="3" id="KW-0067">ATP-binding</keyword>
<proteinExistence type="predicted"/>
<name>A0A0F9DHD9_9ZZZZ</name>
<dbReference type="AlphaFoldDB" id="A0A0F9DHD9"/>
<evidence type="ECO:0000256" key="1">
    <source>
        <dbReference type="ARBA" id="ARBA00022737"/>
    </source>
</evidence>
<dbReference type="SUPFAM" id="SSF52540">
    <property type="entry name" value="P-loop containing nucleoside triphosphate hydrolases"/>
    <property type="match status" value="1"/>
</dbReference>
<dbReference type="Gene3D" id="1.10.1780.10">
    <property type="entry name" value="Clp, N-terminal domain"/>
    <property type="match status" value="1"/>
</dbReference>
<dbReference type="PANTHER" id="PTHR11638">
    <property type="entry name" value="ATP-DEPENDENT CLP PROTEASE"/>
    <property type="match status" value="1"/>
</dbReference>
<dbReference type="GO" id="GO:0005524">
    <property type="term" value="F:ATP binding"/>
    <property type="evidence" value="ECO:0007669"/>
    <property type="project" value="UniProtKB-KW"/>
</dbReference>
<dbReference type="InterPro" id="IPR027417">
    <property type="entry name" value="P-loop_NTPase"/>
</dbReference>
<keyword evidence="1" id="KW-0677">Repeat</keyword>
<comment type="caution">
    <text evidence="5">The sequence shown here is derived from an EMBL/GenBank/DDBJ whole genome shotgun (WGS) entry which is preliminary data.</text>
</comment>
<evidence type="ECO:0000256" key="3">
    <source>
        <dbReference type="ARBA" id="ARBA00022840"/>
    </source>
</evidence>
<feature type="non-terminal residue" evidence="5">
    <location>
        <position position="277"/>
    </location>
</feature>
<dbReference type="InterPro" id="IPR004176">
    <property type="entry name" value="Clp_R_N"/>
</dbReference>
<feature type="domain" description="Clp R" evidence="4">
    <location>
        <begin position="3"/>
        <end position="146"/>
    </location>
</feature>
<dbReference type="Pfam" id="PF00004">
    <property type="entry name" value="AAA"/>
    <property type="match status" value="1"/>
</dbReference>
<dbReference type="EMBL" id="LAZR01041664">
    <property type="protein sequence ID" value="KKL11413.1"/>
    <property type="molecule type" value="Genomic_DNA"/>
</dbReference>